<gene>
    <name evidence="3" type="ORF">AMTR_s00011p00125430</name>
</gene>
<dbReference type="InterPro" id="IPR008906">
    <property type="entry name" value="HATC_C_dom"/>
</dbReference>
<dbReference type="HOGENOM" id="CLU_1922417_0_0_1"/>
<reference evidence="4" key="1">
    <citation type="journal article" date="2013" name="Science">
        <title>The Amborella genome and the evolution of flowering plants.</title>
        <authorList>
            <consortium name="Amborella Genome Project"/>
        </authorList>
    </citation>
    <scope>NUCLEOTIDE SEQUENCE [LARGE SCALE GENOMIC DNA]</scope>
</reference>
<sequence>MGHGGSPPHLRQMAMKILNMTCSSSGCEPNVSAFAMVHTKKRNILEKRQLNDLVFVQYNQKLQERHPQLEHDQREAIEAFGIDDACEWLVDASDDEAARTAMPPAYDLGSNSKPKEGEGEDLAKEGSDQEEE</sequence>
<evidence type="ECO:0000313" key="3">
    <source>
        <dbReference type="EMBL" id="ERM94613.1"/>
    </source>
</evidence>
<proteinExistence type="predicted"/>
<dbReference type="SUPFAM" id="SSF53098">
    <property type="entry name" value="Ribonuclease H-like"/>
    <property type="match status" value="1"/>
</dbReference>
<name>W1NGJ4_AMBTC</name>
<evidence type="ECO:0000259" key="2">
    <source>
        <dbReference type="Pfam" id="PF05699"/>
    </source>
</evidence>
<accession>W1NGJ4</accession>
<dbReference type="eggNOG" id="ENOG502SY2M">
    <property type="taxonomic scope" value="Eukaryota"/>
</dbReference>
<evidence type="ECO:0000313" key="4">
    <source>
        <dbReference type="Proteomes" id="UP000017836"/>
    </source>
</evidence>
<dbReference type="Proteomes" id="UP000017836">
    <property type="component" value="Unassembled WGS sequence"/>
</dbReference>
<feature type="compositionally biased region" description="Basic and acidic residues" evidence="1">
    <location>
        <begin position="113"/>
        <end position="132"/>
    </location>
</feature>
<dbReference type="AlphaFoldDB" id="W1NGJ4"/>
<feature type="domain" description="HAT C-terminal dimerisation" evidence="2">
    <location>
        <begin position="4"/>
        <end position="59"/>
    </location>
</feature>
<dbReference type="InterPro" id="IPR012337">
    <property type="entry name" value="RNaseH-like_sf"/>
</dbReference>
<keyword evidence="4" id="KW-1185">Reference proteome</keyword>
<protein>
    <recommendedName>
        <fullName evidence="2">HAT C-terminal dimerisation domain-containing protein</fullName>
    </recommendedName>
</protein>
<dbReference type="Gramene" id="ERM94613">
    <property type="protein sequence ID" value="ERM94613"/>
    <property type="gene ID" value="AMTR_s00011p00125430"/>
</dbReference>
<feature type="region of interest" description="Disordered" evidence="1">
    <location>
        <begin position="99"/>
        <end position="132"/>
    </location>
</feature>
<organism evidence="3 4">
    <name type="scientific">Amborella trichopoda</name>
    <dbReference type="NCBI Taxonomy" id="13333"/>
    <lineage>
        <taxon>Eukaryota</taxon>
        <taxon>Viridiplantae</taxon>
        <taxon>Streptophyta</taxon>
        <taxon>Embryophyta</taxon>
        <taxon>Tracheophyta</taxon>
        <taxon>Spermatophyta</taxon>
        <taxon>Magnoliopsida</taxon>
        <taxon>Amborellales</taxon>
        <taxon>Amborellaceae</taxon>
        <taxon>Amborella</taxon>
    </lineage>
</organism>
<evidence type="ECO:0000256" key="1">
    <source>
        <dbReference type="SAM" id="MobiDB-lite"/>
    </source>
</evidence>
<feature type="non-terminal residue" evidence="3">
    <location>
        <position position="132"/>
    </location>
</feature>
<dbReference type="GO" id="GO:0046983">
    <property type="term" value="F:protein dimerization activity"/>
    <property type="evidence" value="ECO:0007669"/>
    <property type="project" value="InterPro"/>
</dbReference>
<dbReference type="Pfam" id="PF05699">
    <property type="entry name" value="Dimer_Tnp_hAT"/>
    <property type="match status" value="1"/>
</dbReference>
<dbReference type="EMBL" id="KI397507">
    <property type="protein sequence ID" value="ERM94613.1"/>
    <property type="molecule type" value="Genomic_DNA"/>
</dbReference>